<evidence type="ECO:0000256" key="4">
    <source>
        <dbReference type="ARBA" id="ARBA00022490"/>
    </source>
</evidence>
<proteinExistence type="inferred from homology"/>
<dbReference type="GO" id="GO:0005634">
    <property type="term" value="C:nucleus"/>
    <property type="evidence" value="ECO:0007669"/>
    <property type="project" value="UniProtKB-SubCell"/>
</dbReference>
<accession>A0AAE0DG13</accession>
<evidence type="ECO:0000313" key="7">
    <source>
        <dbReference type="EMBL" id="KAK3168281.1"/>
    </source>
</evidence>
<comment type="similarity">
    <text evidence="3">Belongs to the DIF1/spd1 family.</text>
</comment>
<evidence type="ECO:0000256" key="6">
    <source>
        <dbReference type="SAM" id="MobiDB-lite"/>
    </source>
</evidence>
<evidence type="ECO:0000256" key="2">
    <source>
        <dbReference type="ARBA" id="ARBA00004496"/>
    </source>
</evidence>
<gene>
    <name evidence="7" type="ORF">OEA41_004728</name>
</gene>
<evidence type="ECO:0000256" key="5">
    <source>
        <dbReference type="ARBA" id="ARBA00023242"/>
    </source>
</evidence>
<dbReference type="PANTHER" id="PTHR28081">
    <property type="entry name" value="DAMAGE-REGULATED IMPORT FACILITATOR 1-RELATED"/>
    <property type="match status" value="1"/>
</dbReference>
<keyword evidence="4" id="KW-0963">Cytoplasm</keyword>
<evidence type="ECO:0000256" key="1">
    <source>
        <dbReference type="ARBA" id="ARBA00004123"/>
    </source>
</evidence>
<reference evidence="7" key="1">
    <citation type="submission" date="2022-11" db="EMBL/GenBank/DDBJ databases">
        <title>Chromosomal genome sequence assembly and mating type (MAT) locus characterization of the leprose asexual lichenized fungus Lepraria neglecta (Nyl.) Erichsen.</title>
        <authorList>
            <person name="Allen J.L."/>
            <person name="Pfeffer B."/>
        </authorList>
    </citation>
    <scope>NUCLEOTIDE SEQUENCE</scope>
    <source>
        <strain evidence="7">Allen 5258</strain>
    </source>
</reference>
<dbReference type="PANTHER" id="PTHR28081:SF1">
    <property type="entry name" value="DAMAGE-REGULATED IMPORT FACILITATOR 1"/>
    <property type="match status" value="1"/>
</dbReference>
<evidence type="ECO:0000256" key="3">
    <source>
        <dbReference type="ARBA" id="ARBA00005459"/>
    </source>
</evidence>
<comment type="subcellular location">
    <subcellularLocation>
        <location evidence="2">Cytoplasm</location>
    </subcellularLocation>
    <subcellularLocation>
        <location evidence="1">Nucleus</location>
    </subcellularLocation>
</comment>
<dbReference type="GO" id="GO:0005737">
    <property type="term" value="C:cytoplasm"/>
    <property type="evidence" value="ECO:0007669"/>
    <property type="project" value="UniProtKB-SubCell"/>
</dbReference>
<sequence>MATKKRSFKRLFQPSISSYFGHARDSDISPAAAPQSSILSPIIPANIQSSLLNVGMRVRKSVPEGYMTRPKTICGFPMPFDGPSSPPDHSHNHNRSASTGFNGLLPYWGILKVGGHEMQQPVLAEEDIPPLQFDHDDWGFLSSQQSNTSSIFTSSASMFATPPIPIRTTNNNKRRREDADEEDLDLDSQPVSPRSRPISHTRMPNLDQVRPVAVPRSRRKMIQTGDGEIKESEMIDVRDFGEAEFFRPDAWGGGWESFKGM</sequence>
<name>A0AAE0DG13_9LECA</name>
<organism evidence="7 8">
    <name type="scientific">Lepraria neglecta</name>
    <dbReference type="NCBI Taxonomy" id="209136"/>
    <lineage>
        <taxon>Eukaryota</taxon>
        <taxon>Fungi</taxon>
        <taxon>Dikarya</taxon>
        <taxon>Ascomycota</taxon>
        <taxon>Pezizomycotina</taxon>
        <taxon>Lecanoromycetes</taxon>
        <taxon>OSLEUM clade</taxon>
        <taxon>Lecanoromycetidae</taxon>
        <taxon>Lecanorales</taxon>
        <taxon>Lecanorineae</taxon>
        <taxon>Stereocaulaceae</taxon>
        <taxon>Lepraria</taxon>
    </lineage>
</organism>
<keyword evidence="8" id="KW-1185">Reference proteome</keyword>
<keyword evidence="5" id="KW-0539">Nucleus</keyword>
<dbReference type="Proteomes" id="UP001276659">
    <property type="component" value="Unassembled WGS sequence"/>
</dbReference>
<evidence type="ECO:0000313" key="8">
    <source>
        <dbReference type="Proteomes" id="UP001276659"/>
    </source>
</evidence>
<feature type="region of interest" description="Disordered" evidence="6">
    <location>
        <begin position="160"/>
        <end position="202"/>
    </location>
</feature>
<dbReference type="EMBL" id="JASNWA010000010">
    <property type="protein sequence ID" value="KAK3168281.1"/>
    <property type="molecule type" value="Genomic_DNA"/>
</dbReference>
<dbReference type="AlphaFoldDB" id="A0AAE0DG13"/>
<dbReference type="InterPro" id="IPR013900">
    <property type="entry name" value="RNR_inhibitor"/>
</dbReference>
<dbReference type="Pfam" id="PF08591">
    <property type="entry name" value="RNR_inhib"/>
    <property type="match status" value="1"/>
</dbReference>
<protein>
    <submittedName>
        <fullName evidence="7">Uncharacterized protein</fullName>
    </submittedName>
</protein>
<dbReference type="GO" id="GO:1990846">
    <property type="term" value="F:ribonucleoside-diphosphate reductase inhibitor activity"/>
    <property type="evidence" value="ECO:0007669"/>
    <property type="project" value="TreeGrafter"/>
</dbReference>
<comment type="caution">
    <text evidence="7">The sequence shown here is derived from an EMBL/GenBank/DDBJ whole genome shotgun (WGS) entry which is preliminary data.</text>
</comment>
<dbReference type="GO" id="GO:0008104">
    <property type="term" value="P:intracellular protein localization"/>
    <property type="evidence" value="ECO:0007669"/>
    <property type="project" value="TreeGrafter"/>
</dbReference>